<comment type="caution">
    <text evidence="1">The sequence shown here is derived from an EMBL/GenBank/DDBJ whole genome shotgun (WGS) entry which is preliminary data.</text>
</comment>
<name>A0A397V9N8_9GLOM</name>
<dbReference type="EMBL" id="QKWP01000541">
    <property type="protein sequence ID" value="RIB18398.1"/>
    <property type="molecule type" value="Genomic_DNA"/>
</dbReference>
<dbReference type="AlphaFoldDB" id="A0A397V9N8"/>
<keyword evidence="2" id="KW-1185">Reference proteome</keyword>
<proteinExistence type="predicted"/>
<sequence>MMKEHVKASNQSSADVLVEPEVMSFSKAIETMTNVLYKCEVTQKLTAFQKFGEFRNYIEAENVHLTVFFEELVSLYNKFIINLKHDIALYLDSTGTADATINALAELGITSTTQTVWRIKNKISNNHLTLINNNLDTFHESALVLNVDDYHNIYTNRVPNENVTSTASNMTELENQFIISLGTSFNELWKNQVINNEEETMKPLTVHSYNLLLKERINV</sequence>
<dbReference type="OrthoDB" id="2490427at2759"/>
<protein>
    <submittedName>
        <fullName evidence="1">Uncharacterized protein</fullName>
    </submittedName>
</protein>
<gene>
    <name evidence="1" type="ORF">C2G38_2184700</name>
</gene>
<evidence type="ECO:0000313" key="2">
    <source>
        <dbReference type="Proteomes" id="UP000266673"/>
    </source>
</evidence>
<evidence type="ECO:0000313" key="1">
    <source>
        <dbReference type="EMBL" id="RIB18398.1"/>
    </source>
</evidence>
<dbReference type="Proteomes" id="UP000266673">
    <property type="component" value="Unassembled WGS sequence"/>
</dbReference>
<organism evidence="1 2">
    <name type="scientific">Gigaspora rosea</name>
    <dbReference type="NCBI Taxonomy" id="44941"/>
    <lineage>
        <taxon>Eukaryota</taxon>
        <taxon>Fungi</taxon>
        <taxon>Fungi incertae sedis</taxon>
        <taxon>Mucoromycota</taxon>
        <taxon>Glomeromycotina</taxon>
        <taxon>Glomeromycetes</taxon>
        <taxon>Diversisporales</taxon>
        <taxon>Gigasporaceae</taxon>
        <taxon>Gigaspora</taxon>
    </lineage>
</organism>
<reference evidence="1 2" key="1">
    <citation type="submission" date="2018-06" db="EMBL/GenBank/DDBJ databases">
        <title>Comparative genomics reveals the genomic features of Rhizophagus irregularis, R. cerebriforme, R. diaphanum and Gigaspora rosea, and their symbiotic lifestyle signature.</title>
        <authorList>
            <person name="Morin E."/>
            <person name="San Clemente H."/>
            <person name="Chen E.C.H."/>
            <person name="De La Providencia I."/>
            <person name="Hainaut M."/>
            <person name="Kuo A."/>
            <person name="Kohler A."/>
            <person name="Murat C."/>
            <person name="Tang N."/>
            <person name="Roy S."/>
            <person name="Loubradou J."/>
            <person name="Henrissat B."/>
            <person name="Grigoriev I.V."/>
            <person name="Corradi N."/>
            <person name="Roux C."/>
            <person name="Martin F.M."/>
        </authorList>
    </citation>
    <scope>NUCLEOTIDE SEQUENCE [LARGE SCALE GENOMIC DNA]</scope>
    <source>
        <strain evidence="1 2">DAOM 194757</strain>
    </source>
</reference>
<dbReference type="STRING" id="44941.A0A397V9N8"/>
<accession>A0A397V9N8</accession>